<accession>B0DG33</accession>
<keyword evidence="2" id="KW-1185">Reference proteome</keyword>
<proteinExistence type="predicted"/>
<dbReference type="RefSeq" id="XP_001882944.1">
    <property type="nucleotide sequence ID" value="XM_001882909.1"/>
</dbReference>
<evidence type="ECO:0000313" key="2">
    <source>
        <dbReference type="Proteomes" id="UP000001194"/>
    </source>
</evidence>
<dbReference type="AlphaFoldDB" id="B0DG33"/>
<dbReference type="OrthoDB" id="5598057at2759"/>
<dbReference type="EMBL" id="DS547108">
    <property type="protein sequence ID" value="EDR06572.1"/>
    <property type="molecule type" value="Genomic_DNA"/>
</dbReference>
<name>B0DG33_LACBS</name>
<dbReference type="GeneID" id="6078428"/>
<dbReference type="HOGENOM" id="CLU_2277965_0_0_1"/>
<dbReference type="STRING" id="486041.B0DG33"/>
<evidence type="ECO:0000313" key="1">
    <source>
        <dbReference type="EMBL" id="EDR06572.1"/>
    </source>
</evidence>
<gene>
    <name evidence="1" type="ORF">LACBIDRAFT_300130</name>
</gene>
<dbReference type="KEGG" id="lbc:LACBIDRAFT_300130"/>
<organism evidence="2">
    <name type="scientific">Laccaria bicolor (strain S238N-H82 / ATCC MYA-4686)</name>
    <name type="common">Bicoloured deceiver</name>
    <name type="synonym">Laccaria laccata var. bicolor</name>
    <dbReference type="NCBI Taxonomy" id="486041"/>
    <lineage>
        <taxon>Eukaryota</taxon>
        <taxon>Fungi</taxon>
        <taxon>Dikarya</taxon>
        <taxon>Basidiomycota</taxon>
        <taxon>Agaricomycotina</taxon>
        <taxon>Agaricomycetes</taxon>
        <taxon>Agaricomycetidae</taxon>
        <taxon>Agaricales</taxon>
        <taxon>Agaricineae</taxon>
        <taxon>Hydnangiaceae</taxon>
        <taxon>Laccaria</taxon>
    </lineage>
</organism>
<reference evidence="1 2" key="1">
    <citation type="journal article" date="2008" name="Nature">
        <title>The genome of Laccaria bicolor provides insights into mycorrhizal symbiosis.</title>
        <authorList>
            <person name="Martin F."/>
            <person name="Aerts A."/>
            <person name="Ahren D."/>
            <person name="Brun A."/>
            <person name="Danchin E.G.J."/>
            <person name="Duchaussoy F."/>
            <person name="Gibon J."/>
            <person name="Kohler A."/>
            <person name="Lindquist E."/>
            <person name="Pereda V."/>
            <person name="Salamov A."/>
            <person name="Shapiro H.J."/>
            <person name="Wuyts J."/>
            <person name="Blaudez D."/>
            <person name="Buee M."/>
            <person name="Brokstein P."/>
            <person name="Canbaeck B."/>
            <person name="Cohen D."/>
            <person name="Courty P.E."/>
            <person name="Coutinho P.M."/>
            <person name="Delaruelle C."/>
            <person name="Detter J.C."/>
            <person name="Deveau A."/>
            <person name="DiFazio S."/>
            <person name="Duplessis S."/>
            <person name="Fraissinet-Tachet L."/>
            <person name="Lucic E."/>
            <person name="Frey-Klett P."/>
            <person name="Fourrey C."/>
            <person name="Feussner I."/>
            <person name="Gay G."/>
            <person name="Grimwood J."/>
            <person name="Hoegger P.J."/>
            <person name="Jain P."/>
            <person name="Kilaru S."/>
            <person name="Labbe J."/>
            <person name="Lin Y.C."/>
            <person name="Legue V."/>
            <person name="Le Tacon F."/>
            <person name="Marmeisse R."/>
            <person name="Melayah D."/>
            <person name="Montanini B."/>
            <person name="Muratet M."/>
            <person name="Nehls U."/>
            <person name="Niculita-Hirzel H."/>
            <person name="Oudot-Le Secq M.P."/>
            <person name="Peter M."/>
            <person name="Quesneville H."/>
            <person name="Rajashekar B."/>
            <person name="Reich M."/>
            <person name="Rouhier N."/>
            <person name="Schmutz J."/>
            <person name="Yin T."/>
            <person name="Chalot M."/>
            <person name="Henrissat B."/>
            <person name="Kuees U."/>
            <person name="Lucas S."/>
            <person name="Van de Peer Y."/>
            <person name="Podila G.K."/>
            <person name="Polle A."/>
            <person name="Pukkila P.J."/>
            <person name="Richardson P.M."/>
            <person name="Rouze P."/>
            <person name="Sanders I.R."/>
            <person name="Stajich J.E."/>
            <person name="Tunlid A."/>
            <person name="Tuskan G."/>
            <person name="Grigoriev I.V."/>
        </authorList>
    </citation>
    <scope>NUCLEOTIDE SEQUENCE [LARGE SCALE GENOMIC DNA]</scope>
    <source>
        <strain evidence="2">S238N-H82 / ATCC MYA-4686</strain>
    </source>
</reference>
<protein>
    <submittedName>
        <fullName evidence="1">Predicted protein</fullName>
    </submittedName>
</protein>
<dbReference type="InParanoid" id="B0DG33"/>
<sequence length="102" mass="11419">MPSPNPHHLPLCPRQKTATVPHDVAHIADVGHLLPPEPSIGTHNLKPPDDLLEQFTAWKAIVRQLTAWFECIAEIKNNTARDMMKLTGVIQVPFQARNQFLG</sequence>
<dbReference type="Proteomes" id="UP000001194">
    <property type="component" value="Unassembled WGS sequence"/>
</dbReference>